<dbReference type="AlphaFoldDB" id="A0AAW2FR83"/>
<feature type="region of interest" description="Disordered" evidence="1">
    <location>
        <begin position="1"/>
        <end position="39"/>
    </location>
</feature>
<proteinExistence type="predicted"/>
<comment type="caution">
    <text evidence="2">The sequence shown here is derived from an EMBL/GenBank/DDBJ whole genome shotgun (WGS) entry which is preliminary data.</text>
</comment>
<dbReference type="EMBL" id="JADYXP020000009">
    <property type="protein sequence ID" value="KAL0116400.1"/>
    <property type="molecule type" value="Genomic_DNA"/>
</dbReference>
<keyword evidence="3" id="KW-1185">Reference proteome</keyword>
<gene>
    <name evidence="2" type="ORF">PUN28_009787</name>
</gene>
<accession>A0AAW2FR83</accession>
<evidence type="ECO:0000313" key="3">
    <source>
        <dbReference type="Proteomes" id="UP001430953"/>
    </source>
</evidence>
<protein>
    <submittedName>
        <fullName evidence="2">Uncharacterized protein</fullName>
    </submittedName>
</protein>
<feature type="compositionally biased region" description="Polar residues" evidence="1">
    <location>
        <begin position="156"/>
        <end position="174"/>
    </location>
</feature>
<feature type="compositionally biased region" description="Basic residues" evidence="1">
    <location>
        <begin position="10"/>
        <end position="21"/>
    </location>
</feature>
<evidence type="ECO:0000313" key="2">
    <source>
        <dbReference type="EMBL" id="KAL0116400.1"/>
    </source>
</evidence>
<name>A0AAW2FR83_9HYME</name>
<reference evidence="2 3" key="1">
    <citation type="submission" date="2023-03" db="EMBL/GenBank/DDBJ databases">
        <title>High recombination rates correlate with genetic variation in Cardiocondyla obscurior ants.</title>
        <authorList>
            <person name="Errbii M."/>
        </authorList>
    </citation>
    <scope>NUCLEOTIDE SEQUENCE [LARGE SCALE GENOMIC DNA]</scope>
    <source>
        <strain evidence="2">Alpha-2009</strain>
        <tissue evidence="2">Whole body</tissue>
    </source>
</reference>
<evidence type="ECO:0000256" key="1">
    <source>
        <dbReference type="SAM" id="MobiDB-lite"/>
    </source>
</evidence>
<feature type="compositionally biased region" description="Low complexity" evidence="1">
    <location>
        <begin position="25"/>
        <end position="34"/>
    </location>
</feature>
<sequence>MASGDPGIDRKKKVRRGRRKPPPRETSSPETSTTGPLVPRILVVETFSPGQPVLTLQQKSEQPIITLPPRPQPVLPQLPPALPPLTLRPWAPCALRLPPPQLTRPPKVALLPGDIKAYRLTSPRYRVLSRPRPIPVHQGTQTEEPSNTVQHAPITTESSTQTDLWATTSTSDSEPVTYPGDERWGSIRVTLTAPHISYRECRV</sequence>
<organism evidence="2 3">
    <name type="scientific">Cardiocondyla obscurior</name>
    <dbReference type="NCBI Taxonomy" id="286306"/>
    <lineage>
        <taxon>Eukaryota</taxon>
        <taxon>Metazoa</taxon>
        <taxon>Ecdysozoa</taxon>
        <taxon>Arthropoda</taxon>
        <taxon>Hexapoda</taxon>
        <taxon>Insecta</taxon>
        <taxon>Pterygota</taxon>
        <taxon>Neoptera</taxon>
        <taxon>Endopterygota</taxon>
        <taxon>Hymenoptera</taxon>
        <taxon>Apocrita</taxon>
        <taxon>Aculeata</taxon>
        <taxon>Formicoidea</taxon>
        <taxon>Formicidae</taxon>
        <taxon>Myrmicinae</taxon>
        <taxon>Cardiocondyla</taxon>
    </lineage>
</organism>
<feature type="region of interest" description="Disordered" evidence="1">
    <location>
        <begin position="156"/>
        <end position="179"/>
    </location>
</feature>
<dbReference type="Proteomes" id="UP001430953">
    <property type="component" value="Unassembled WGS sequence"/>
</dbReference>